<dbReference type="GO" id="GO:0016020">
    <property type="term" value="C:membrane"/>
    <property type="evidence" value="ECO:0007669"/>
    <property type="project" value="InterPro"/>
</dbReference>
<keyword evidence="3" id="KW-0732">Signal</keyword>
<evidence type="ECO:0000256" key="3">
    <source>
        <dbReference type="ARBA" id="ARBA00022729"/>
    </source>
</evidence>
<dbReference type="SMART" id="SM00079">
    <property type="entry name" value="PBPe"/>
    <property type="match status" value="1"/>
</dbReference>
<dbReference type="SMART" id="SM00062">
    <property type="entry name" value="PBPb"/>
    <property type="match status" value="1"/>
</dbReference>
<comment type="subcellular location">
    <subcellularLocation>
        <location evidence="1">Cell envelope</location>
    </subcellularLocation>
</comment>
<evidence type="ECO:0000256" key="4">
    <source>
        <dbReference type="RuleBase" id="RU003744"/>
    </source>
</evidence>
<protein>
    <submittedName>
        <fullName evidence="7">Arginine-binding periplasmic protein</fullName>
    </submittedName>
</protein>
<proteinExistence type="inferred from homology"/>
<evidence type="ECO:0000256" key="2">
    <source>
        <dbReference type="ARBA" id="ARBA00010333"/>
    </source>
</evidence>
<feature type="domain" description="Ionotropic glutamate receptor C-terminal" evidence="6">
    <location>
        <begin position="9"/>
        <end position="225"/>
    </location>
</feature>
<evidence type="ECO:0000313" key="10">
    <source>
        <dbReference type="Proteomes" id="UP000251942"/>
    </source>
</evidence>
<evidence type="ECO:0000256" key="1">
    <source>
        <dbReference type="ARBA" id="ARBA00004196"/>
    </source>
</evidence>
<dbReference type="InterPro" id="IPR001320">
    <property type="entry name" value="Iontro_rcpt_C"/>
</dbReference>
<dbReference type="PATRIC" id="fig|453.4.peg.2172"/>
<dbReference type="PANTHER" id="PTHR35936">
    <property type="entry name" value="MEMBRANE-BOUND LYTIC MUREIN TRANSGLYCOSYLASE F"/>
    <property type="match status" value="1"/>
</dbReference>
<dbReference type="Pfam" id="PF00497">
    <property type="entry name" value="SBP_bac_3"/>
    <property type="match status" value="1"/>
</dbReference>
<dbReference type="EMBL" id="LNYB01000081">
    <property type="protein sequence ID" value="KTC96184.1"/>
    <property type="molecule type" value="Genomic_DNA"/>
</dbReference>
<reference evidence="8 10" key="2">
    <citation type="submission" date="2018-06" db="EMBL/GenBank/DDBJ databases">
        <authorList>
            <consortium name="Pathogen Informatics"/>
            <person name="Doyle S."/>
        </authorList>
    </citation>
    <scope>NUCLEOTIDE SEQUENCE [LARGE SCALE GENOMIC DNA]</scope>
    <source>
        <strain evidence="8 10">NCTC12022</strain>
    </source>
</reference>
<dbReference type="Proteomes" id="UP000054698">
    <property type="component" value="Unassembled WGS sequence"/>
</dbReference>
<dbReference type="GO" id="GO:0015276">
    <property type="term" value="F:ligand-gated monoatomic ion channel activity"/>
    <property type="evidence" value="ECO:0007669"/>
    <property type="project" value="InterPro"/>
</dbReference>
<dbReference type="SUPFAM" id="SSF53850">
    <property type="entry name" value="Periplasmic binding protein-like II"/>
    <property type="match status" value="1"/>
</dbReference>
<evidence type="ECO:0000313" key="9">
    <source>
        <dbReference type="Proteomes" id="UP000054698"/>
    </source>
</evidence>
<dbReference type="InterPro" id="IPR001638">
    <property type="entry name" value="Solute-binding_3/MltF_N"/>
</dbReference>
<dbReference type="STRING" id="453.Lfee_1982"/>
<organism evidence="7 9">
    <name type="scientific">Legionella feeleii</name>
    <dbReference type="NCBI Taxonomy" id="453"/>
    <lineage>
        <taxon>Bacteria</taxon>
        <taxon>Pseudomonadati</taxon>
        <taxon>Pseudomonadota</taxon>
        <taxon>Gammaproteobacteria</taxon>
        <taxon>Legionellales</taxon>
        <taxon>Legionellaceae</taxon>
        <taxon>Legionella</taxon>
    </lineage>
</organism>
<dbReference type="Proteomes" id="UP000251942">
    <property type="component" value="Unassembled WGS sequence"/>
</dbReference>
<feature type="domain" description="Solute-binding protein family 3/N-terminal" evidence="5">
    <location>
        <begin position="9"/>
        <end position="225"/>
    </location>
</feature>
<sequence length="225" mass="25059">MQIAVVYATIKVGNPVYRPPFVFNQEEGFDIDLMKLLCQKIKEDCEFHSMEFDNLYIALNEGKLDLAIGGITISQARKATYIFSLPYMESHGQFIALKSSGLKSISDLKGKKIGAVRGSDYEDFLVNHYGLEFQIALYEGPVALIASLNQGDTDAIFSDSISMKYWRQTSDGVLVNVGDPMPVGSGFAIMALPQNADLIKSINQQLLKIEKDGTYIKLYNNYLTD</sequence>
<evidence type="ECO:0000259" key="6">
    <source>
        <dbReference type="SMART" id="SM00079"/>
    </source>
</evidence>
<name>A0A0W0TL00_9GAMM</name>
<evidence type="ECO:0000259" key="5">
    <source>
        <dbReference type="SMART" id="SM00062"/>
    </source>
</evidence>
<evidence type="ECO:0000313" key="8">
    <source>
        <dbReference type="EMBL" id="SPX61436.1"/>
    </source>
</evidence>
<keyword evidence="9" id="KW-1185">Reference proteome</keyword>
<dbReference type="AlphaFoldDB" id="A0A0W0TL00"/>
<reference evidence="7 9" key="1">
    <citation type="submission" date="2015-11" db="EMBL/GenBank/DDBJ databases">
        <title>Genomic analysis of 38 Legionella species identifies large and diverse effector repertoires.</title>
        <authorList>
            <person name="Burstein D."/>
            <person name="Amaro F."/>
            <person name="Zusman T."/>
            <person name="Lifshitz Z."/>
            <person name="Cohen O."/>
            <person name="Gilbert J.A."/>
            <person name="Pupko T."/>
            <person name="Shuman H.A."/>
            <person name="Segal G."/>
        </authorList>
    </citation>
    <scope>NUCLEOTIDE SEQUENCE [LARGE SCALE GENOMIC DNA]</scope>
    <source>
        <strain evidence="7 9">WO-44C</strain>
    </source>
</reference>
<comment type="similarity">
    <text evidence="2 4">Belongs to the bacterial solute-binding protein 3 family.</text>
</comment>
<evidence type="ECO:0000313" key="7">
    <source>
        <dbReference type="EMBL" id="KTC96184.1"/>
    </source>
</evidence>
<accession>A0A0W0TL00</accession>
<dbReference type="PANTHER" id="PTHR35936:SF35">
    <property type="entry name" value="L-CYSTINE-BINDING PROTEIN TCYJ"/>
    <property type="match status" value="1"/>
</dbReference>
<dbReference type="EMBL" id="UASS01000022">
    <property type="protein sequence ID" value="SPX61436.1"/>
    <property type="molecule type" value="Genomic_DNA"/>
</dbReference>
<dbReference type="InterPro" id="IPR018313">
    <property type="entry name" value="SBP_3_CS"/>
</dbReference>
<gene>
    <name evidence="8" type="primary">artJ_3</name>
    <name evidence="7" type="ORF">Lfee_1982</name>
    <name evidence="8" type="ORF">NCTC12022_02176</name>
</gene>
<dbReference type="GO" id="GO:0030313">
    <property type="term" value="C:cell envelope"/>
    <property type="evidence" value="ECO:0007669"/>
    <property type="project" value="UniProtKB-SubCell"/>
</dbReference>
<dbReference type="PROSITE" id="PS01039">
    <property type="entry name" value="SBP_BACTERIAL_3"/>
    <property type="match status" value="1"/>
</dbReference>
<dbReference type="Gene3D" id="3.40.190.10">
    <property type="entry name" value="Periplasmic binding protein-like II"/>
    <property type="match status" value="2"/>
</dbReference>